<dbReference type="PROSITE" id="PS51918">
    <property type="entry name" value="RADICAL_SAM"/>
    <property type="match status" value="1"/>
</dbReference>
<keyword evidence="3" id="KW-1185">Reference proteome</keyword>
<dbReference type="GO" id="GO:0003824">
    <property type="term" value="F:catalytic activity"/>
    <property type="evidence" value="ECO:0007669"/>
    <property type="project" value="InterPro"/>
</dbReference>
<dbReference type="Gene3D" id="3.80.30.20">
    <property type="entry name" value="tm_1862 like domain"/>
    <property type="match status" value="1"/>
</dbReference>
<dbReference type="Gene3D" id="1.10.150.320">
    <property type="entry name" value="Photosystem II 12 kDa extrinsic protein"/>
    <property type="match status" value="1"/>
</dbReference>
<comment type="caution">
    <text evidence="2">The sequence shown here is derived from an EMBL/GenBank/DDBJ whole genome shotgun (WGS) entry which is preliminary data.</text>
</comment>
<dbReference type="eggNOG" id="COG1031">
    <property type="taxonomic scope" value="Bacteria"/>
</dbReference>
<dbReference type="SUPFAM" id="SSF102114">
    <property type="entry name" value="Radical SAM enzymes"/>
    <property type="match status" value="1"/>
</dbReference>
<reference evidence="3" key="1">
    <citation type="submission" date="2012-09" db="EMBL/GenBank/DDBJ databases">
        <authorList>
            <person name="Weinstock G."/>
            <person name="Sodergren E."/>
            <person name="Clifton S."/>
            <person name="Fulton L."/>
            <person name="Fulton B."/>
            <person name="Courtney L."/>
            <person name="Fronick C."/>
            <person name="Harrison M."/>
            <person name="Strong C."/>
            <person name="Farmer C."/>
            <person name="Delehaunty K."/>
            <person name="Markovic C."/>
            <person name="Hall O."/>
            <person name="Minx P."/>
            <person name="Tomlinson C."/>
            <person name="Mitreva M."/>
            <person name="Nelson J."/>
            <person name="Hou S."/>
            <person name="Wollam A."/>
            <person name="Pepin K.H."/>
            <person name="Johnson M."/>
            <person name="Bhonagiri V."/>
            <person name="Nash W.E."/>
            <person name="Suruliraj S."/>
            <person name="Warren W."/>
            <person name="Chinwalla A."/>
            <person name="Mardis E.R."/>
            <person name="Wilson R.K."/>
        </authorList>
    </citation>
    <scope>NUCLEOTIDE SEQUENCE [LARGE SCALE GENOMIC DNA]</scope>
    <source>
        <strain evidence="3">OS1</strain>
    </source>
</reference>
<dbReference type="InterPro" id="IPR023404">
    <property type="entry name" value="rSAM_horseshoe"/>
</dbReference>
<dbReference type="SMART" id="SM00729">
    <property type="entry name" value="Elp3"/>
    <property type="match status" value="1"/>
</dbReference>
<dbReference type="SFLD" id="SFLDS00029">
    <property type="entry name" value="Radical_SAM"/>
    <property type="match status" value="1"/>
</dbReference>
<dbReference type="PANTHER" id="PTHR43324">
    <property type="match status" value="1"/>
</dbReference>
<sequence>MPLGLIFDGYVDEPACFGVPPYISPYVRYSAGVLKLFGYEIAYYTCDQWREDSKPVEEILRRADVIVIAAGLSVPGRYRGGTPLLLSELQKISSLKRRGFLFLGGPITSGYALRGGKEAMAISADNIDFVVTGDPEEVLYQFLTKNDIDLRARRTYEKIRLWSVFGSEVVKLHPWYPWVMAELELSRGCDKGGTPCSFCTEGTSMKIEERPISDVLDEMRALYNFGIRAFRFGRCSNILTYQGTTHDNKRKPNADALRDLYSQARETCPQLMTLHTDNANPRTIVDFPDAAAEAIEIISKYNTEGDVLSFGIENLHPFVRNINNLKVNFDEALFAVKVVNEIGGWRPTPRSLPKLLPGLNFLVGLAGDSNESLELHAEFLARILEEGLMLRRINIRKPMLFENTPLKVLIDKYPSKIKENPYKKWKEWVRSQIDQPLLKRLAPLGCIIKNLRIEEKVGNLSFGRQLATYPLLVGVVDDTLPLGTVIDAAVTDYGRRSLTAVPFPLDVNNCPPGSLTAIPGIGRARASRIISERPFASFEKLKEAIDDEEVAEGLKIFTAL</sequence>
<proteinExistence type="predicted"/>
<evidence type="ECO:0000313" key="3">
    <source>
        <dbReference type="Proteomes" id="UP000005273"/>
    </source>
</evidence>
<dbReference type="STRING" id="592015.HMPREF1705_03296"/>
<dbReference type="InterPro" id="IPR006638">
    <property type="entry name" value="Elp3/MiaA/NifB-like_rSAM"/>
</dbReference>
<dbReference type="GO" id="GO:0051536">
    <property type="term" value="F:iron-sulfur cluster binding"/>
    <property type="evidence" value="ECO:0007669"/>
    <property type="project" value="InterPro"/>
</dbReference>
<accession>A0A0T5XDM8</accession>
<dbReference type="OrthoDB" id="3493141at2"/>
<dbReference type="Proteomes" id="UP000005273">
    <property type="component" value="Unassembled WGS sequence"/>
</dbReference>
<dbReference type="InterPro" id="IPR007197">
    <property type="entry name" value="rSAM"/>
</dbReference>
<dbReference type="SFLD" id="SFLDG01082">
    <property type="entry name" value="B12-binding_domain_containing"/>
    <property type="match status" value="1"/>
</dbReference>
<dbReference type="PANTHER" id="PTHR43324:SF1">
    <property type="entry name" value="RADICAL SAM CORE DOMAIN-CONTAINING PROTEIN"/>
    <property type="match status" value="1"/>
</dbReference>
<dbReference type="SUPFAM" id="SSF81585">
    <property type="entry name" value="PsbU/PolX domain-like"/>
    <property type="match status" value="1"/>
</dbReference>
<protein>
    <submittedName>
        <fullName evidence="2">Radical SAM domain protein</fullName>
    </submittedName>
</protein>
<dbReference type="AlphaFoldDB" id="A0A0T5XDM8"/>
<evidence type="ECO:0000313" key="2">
    <source>
        <dbReference type="EMBL" id="KRT36030.1"/>
    </source>
</evidence>
<organism evidence="2 3">
    <name type="scientific">Acetomicrobium hydrogeniformans ATCC BAA-1850</name>
    <dbReference type="NCBI Taxonomy" id="592015"/>
    <lineage>
        <taxon>Bacteria</taxon>
        <taxon>Thermotogati</taxon>
        <taxon>Synergistota</taxon>
        <taxon>Synergistia</taxon>
        <taxon>Synergistales</taxon>
        <taxon>Acetomicrobiaceae</taxon>
        <taxon>Acetomicrobium</taxon>
    </lineage>
</organism>
<dbReference type="Pfam" id="PF04055">
    <property type="entry name" value="Radical_SAM"/>
    <property type="match status" value="1"/>
</dbReference>
<gene>
    <name evidence="2" type="ORF">HMPREF1705_03296</name>
</gene>
<name>A0A0T5XDM8_9BACT</name>
<evidence type="ECO:0000259" key="1">
    <source>
        <dbReference type="PROSITE" id="PS51918"/>
    </source>
</evidence>
<dbReference type="EMBL" id="ACJX03000001">
    <property type="protein sequence ID" value="KRT36030.1"/>
    <property type="molecule type" value="Genomic_DNA"/>
</dbReference>
<feature type="domain" description="Radical SAM core" evidence="1">
    <location>
        <begin position="175"/>
        <end position="436"/>
    </location>
</feature>
<dbReference type="RefSeq" id="WP_009201272.1">
    <property type="nucleotide sequence ID" value="NZ_ACJX03000001.1"/>
</dbReference>
<dbReference type="InterPro" id="IPR058240">
    <property type="entry name" value="rSAM_sf"/>
</dbReference>